<evidence type="ECO:0000313" key="2">
    <source>
        <dbReference type="Proteomes" id="UP001153365"/>
    </source>
</evidence>
<accession>A0AAV0ARQ7</accession>
<gene>
    <name evidence="1" type="ORF">PPACK8108_LOCUS5432</name>
</gene>
<name>A0AAV0ARQ7_PHAPC</name>
<organism evidence="1 2">
    <name type="scientific">Phakopsora pachyrhizi</name>
    <name type="common">Asian soybean rust disease fungus</name>
    <dbReference type="NCBI Taxonomy" id="170000"/>
    <lineage>
        <taxon>Eukaryota</taxon>
        <taxon>Fungi</taxon>
        <taxon>Dikarya</taxon>
        <taxon>Basidiomycota</taxon>
        <taxon>Pucciniomycotina</taxon>
        <taxon>Pucciniomycetes</taxon>
        <taxon>Pucciniales</taxon>
        <taxon>Phakopsoraceae</taxon>
        <taxon>Phakopsora</taxon>
    </lineage>
</organism>
<evidence type="ECO:0000313" key="1">
    <source>
        <dbReference type="EMBL" id="CAH7670708.1"/>
    </source>
</evidence>
<reference evidence="1" key="1">
    <citation type="submission" date="2022-06" db="EMBL/GenBank/DDBJ databases">
        <authorList>
            <consortium name="SYNGENTA / RWTH Aachen University"/>
        </authorList>
    </citation>
    <scope>NUCLEOTIDE SEQUENCE</scope>
</reference>
<keyword evidence="2" id="KW-1185">Reference proteome</keyword>
<dbReference type="AlphaFoldDB" id="A0AAV0ARQ7"/>
<proteinExistence type="predicted"/>
<dbReference type="EMBL" id="CALTRL010001055">
    <property type="protein sequence ID" value="CAH7670708.1"/>
    <property type="molecule type" value="Genomic_DNA"/>
</dbReference>
<comment type="caution">
    <text evidence="1">The sequence shown here is derived from an EMBL/GenBank/DDBJ whole genome shotgun (WGS) entry which is preliminary data.</text>
</comment>
<sequence length="77" mass="8917">MIIDGDDPDNLFRLEDGYEMDLKNGYWTDPVGRFVYQLGLEAQDEAMIERWVSPESDSTSDWWKSGIRMAGGWVKLL</sequence>
<dbReference type="Proteomes" id="UP001153365">
    <property type="component" value="Unassembled WGS sequence"/>
</dbReference>
<protein>
    <submittedName>
        <fullName evidence="1">Uncharacterized protein</fullName>
    </submittedName>
</protein>
<feature type="non-terminal residue" evidence="1">
    <location>
        <position position="77"/>
    </location>
</feature>